<sequence>MSMLLCLGRPQSCGVTSPRRPKTERVFRRGNPAFAFLLSQVVQHGAAWVRPVSACFVDLWIWALCCL</sequence>
<protein>
    <submittedName>
        <fullName evidence="2">DUF1534 domain-containing protein</fullName>
    </submittedName>
</protein>
<keyword evidence="1" id="KW-1185">Reference proteome</keyword>
<organism evidence="1 2">
    <name type="scientific">Steinernema glaseri</name>
    <dbReference type="NCBI Taxonomy" id="37863"/>
    <lineage>
        <taxon>Eukaryota</taxon>
        <taxon>Metazoa</taxon>
        <taxon>Ecdysozoa</taxon>
        <taxon>Nematoda</taxon>
        <taxon>Chromadorea</taxon>
        <taxon>Rhabditida</taxon>
        <taxon>Tylenchina</taxon>
        <taxon>Panagrolaimomorpha</taxon>
        <taxon>Strongyloidoidea</taxon>
        <taxon>Steinernematidae</taxon>
        <taxon>Steinernema</taxon>
    </lineage>
</organism>
<proteinExistence type="predicted"/>
<evidence type="ECO:0000313" key="2">
    <source>
        <dbReference type="WBParaSite" id="L893_g30054.t1"/>
    </source>
</evidence>
<dbReference type="AlphaFoldDB" id="A0A1I7ZVP4"/>
<evidence type="ECO:0000313" key="1">
    <source>
        <dbReference type="Proteomes" id="UP000095287"/>
    </source>
</evidence>
<dbReference type="Proteomes" id="UP000095287">
    <property type="component" value="Unplaced"/>
</dbReference>
<reference evidence="2" key="1">
    <citation type="submission" date="2016-11" db="UniProtKB">
        <authorList>
            <consortium name="WormBaseParasite"/>
        </authorList>
    </citation>
    <scope>IDENTIFICATION</scope>
</reference>
<name>A0A1I7ZVP4_9BILA</name>
<accession>A0A1I7ZVP4</accession>
<dbReference type="WBParaSite" id="L893_g30054.t1">
    <property type="protein sequence ID" value="L893_g30054.t1"/>
    <property type="gene ID" value="L893_g30054"/>
</dbReference>